<dbReference type="OrthoDB" id="3790934at2759"/>
<keyword evidence="3" id="KW-1185">Reference proteome</keyword>
<dbReference type="AlphaFoldDB" id="A0A6A5RE28"/>
<name>A0A6A5RE28_9PLEO</name>
<proteinExistence type="predicted"/>
<evidence type="ECO:0000256" key="1">
    <source>
        <dbReference type="SAM" id="MobiDB-lite"/>
    </source>
</evidence>
<reference evidence="2" key="1">
    <citation type="journal article" date="2020" name="Stud. Mycol.">
        <title>101 Dothideomycetes genomes: a test case for predicting lifestyles and emergence of pathogens.</title>
        <authorList>
            <person name="Haridas S."/>
            <person name="Albert R."/>
            <person name="Binder M."/>
            <person name="Bloem J."/>
            <person name="Labutti K."/>
            <person name="Salamov A."/>
            <person name="Andreopoulos B."/>
            <person name="Baker S."/>
            <person name="Barry K."/>
            <person name="Bills G."/>
            <person name="Bluhm B."/>
            <person name="Cannon C."/>
            <person name="Castanera R."/>
            <person name="Culley D."/>
            <person name="Daum C."/>
            <person name="Ezra D."/>
            <person name="Gonzalez J."/>
            <person name="Henrissat B."/>
            <person name="Kuo A."/>
            <person name="Liang C."/>
            <person name="Lipzen A."/>
            <person name="Lutzoni F."/>
            <person name="Magnuson J."/>
            <person name="Mondo S."/>
            <person name="Nolan M."/>
            <person name="Ohm R."/>
            <person name="Pangilinan J."/>
            <person name="Park H.-J."/>
            <person name="Ramirez L."/>
            <person name="Alfaro M."/>
            <person name="Sun H."/>
            <person name="Tritt A."/>
            <person name="Yoshinaga Y."/>
            <person name="Zwiers L.-H."/>
            <person name="Turgeon B."/>
            <person name="Goodwin S."/>
            <person name="Spatafora J."/>
            <person name="Crous P."/>
            <person name="Grigoriev I."/>
        </authorList>
    </citation>
    <scope>NUCLEOTIDE SEQUENCE</scope>
    <source>
        <strain evidence="2">CBS 183.55</strain>
    </source>
</reference>
<evidence type="ECO:0000313" key="3">
    <source>
        <dbReference type="Proteomes" id="UP000800082"/>
    </source>
</evidence>
<sequence>MYPATCIQLEPPLKNNYTMPLTRITILSAVREILRKADSQHAPLVISLTENGKNRSFDCKLPGRLIFGPEKDDFPSLGKNQSPSNSNPLPSPEDLQRLLIADLHTSRQRHIYNSNKTMRPAADEPQTDDDEPEQLNRLTDADHGASGVVGNCSALLLNVELGISSQVGMKGTIREVRFDQAHLGKFSPTLVFDMTLRLGILPACVQSSFLLYNEWCTE</sequence>
<accession>A0A6A5RE28</accession>
<dbReference type="RefSeq" id="XP_033445730.1">
    <property type="nucleotide sequence ID" value="XM_033598232.1"/>
</dbReference>
<evidence type="ECO:0000313" key="2">
    <source>
        <dbReference type="EMBL" id="KAF1925478.1"/>
    </source>
</evidence>
<dbReference type="Proteomes" id="UP000800082">
    <property type="component" value="Unassembled WGS sequence"/>
</dbReference>
<gene>
    <name evidence="2" type="ORF">M421DRAFT_94743</name>
</gene>
<organism evidence="2 3">
    <name type="scientific">Didymella exigua CBS 183.55</name>
    <dbReference type="NCBI Taxonomy" id="1150837"/>
    <lineage>
        <taxon>Eukaryota</taxon>
        <taxon>Fungi</taxon>
        <taxon>Dikarya</taxon>
        <taxon>Ascomycota</taxon>
        <taxon>Pezizomycotina</taxon>
        <taxon>Dothideomycetes</taxon>
        <taxon>Pleosporomycetidae</taxon>
        <taxon>Pleosporales</taxon>
        <taxon>Pleosporineae</taxon>
        <taxon>Didymellaceae</taxon>
        <taxon>Didymella</taxon>
    </lineage>
</organism>
<feature type="region of interest" description="Disordered" evidence="1">
    <location>
        <begin position="70"/>
        <end position="93"/>
    </location>
</feature>
<protein>
    <submittedName>
        <fullName evidence="2">Uncharacterized protein</fullName>
    </submittedName>
</protein>
<dbReference type="GeneID" id="54355899"/>
<dbReference type="EMBL" id="ML978984">
    <property type="protein sequence ID" value="KAF1925478.1"/>
    <property type="molecule type" value="Genomic_DNA"/>
</dbReference>
<feature type="region of interest" description="Disordered" evidence="1">
    <location>
        <begin position="110"/>
        <end position="134"/>
    </location>
</feature>